<dbReference type="PANTHER" id="PTHR45655:SF13">
    <property type="entry name" value="SOLUBLE GUANYLATE CYCLASE GCY-32-RELATED"/>
    <property type="match status" value="1"/>
</dbReference>
<keyword evidence="3" id="KW-1185">Reference proteome</keyword>
<name>A0A7W6Q4N2_9RHOB</name>
<accession>A0A7W6Q4N2</accession>
<feature type="domain" description="Heme NO-binding" evidence="1">
    <location>
        <begin position="2"/>
        <end position="155"/>
    </location>
</feature>
<organism evidence="2 3">
    <name type="scientific">Sulfitobacter noctilucicola</name>
    <dbReference type="NCBI Taxonomy" id="1342301"/>
    <lineage>
        <taxon>Bacteria</taxon>
        <taxon>Pseudomonadati</taxon>
        <taxon>Pseudomonadota</taxon>
        <taxon>Alphaproteobacteria</taxon>
        <taxon>Rhodobacterales</taxon>
        <taxon>Roseobacteraceae</taxon>
        <taxon>Sulfitobacter</taxon>
    </lineage>
</organism>
<dbReference type="AlphaFoldDB" id="A0A7W6Q4N2"/>
<dbReference type="OrthoDB" id="981203at2"/>
<evidence type="ECO:0000313" key="2">
    <source>
        <dbReference type="EMBL" id="MBB4174384.1"/>
    </source>
</evidence>
<evidence type="ECO:0000313" key="3">
    <source>
        <dbReference type="Proteomes" id="UP000565745"/>
    </source>
</evidence>
<dbReference type="EMBL" id="JACIFU010000002">
    <property type="protein sequence ID" value="MBB4174384.1"/>
    <property type="molecule type" value="Genomic_DNA"/>
</dbReference>
<dbReference type="InterPro" id="IPR024096">
    <property type="entry name" value="NO_sig/Golgi_transp_ligand-bd"/>
</dbReference>
<comment type="caution">
    <text evidence="2">The sequence shown here is derived from an EMBL/GenBank/DDBJ whole genome shotgun (WGS) entry which is preliminary data.</text>
</comment>
<dbReference type="Pfam" id="PF07700">
    <property type="entry name" value="HNOB"/>
    <property type="match status" value="1"/>
</dbReference>
<dbReference type="Proteomes" id="UP000565745">
    <property type="component" value="Unassembled WGS sequence"/>
</dbReference>
<dbReference type="GO" id="GO:0020037">
    <property type="term" value="F:heme binding"/>
    <property type="evidence" value="ECO:0007669"/>
    <property type="project" value="InterPro"/>
</dbReference>
<dbReference type="SUPFAM" id="SSF111126">
    <property type="entry name" value="Ligand-binding domain in the NO signalling and Golgi transport"/>
    <property type="match status" value="1"/>
</dbReference>
<dbReference type="RefSeq" id="WP_025056813.1">
    <property type="nucleotide sequence ID" value="NZ_JACIFU010000002.1"/>
</dbReference>
<dbReference type="PANTHER" id="PTHR45655">
    <property type="entry name" value="GUANYLATE CYCLASE SOLUBLE SUBUNIT BETA-2"/>
    <property type="match status" value="1"/>
</dbReference>
<protein>
    <recommendedName>
        <fullName evidence="1">Heme NO-binding domain-containing protein</fullName>
    </recommendedName>
</protein>
<dbReference type="Gene3D" id="3.90.1520.10">
    <property type="entry name" value="H-NOX domain"/>
    <property type="match status" value="1"/>
</dbReference>
<sequence length="195" mass="21648">MHGLINRSIQMFISHTYGASKWEAVAHAAELDFTEFEAMLLYKDSYTPLVLDTAAQVLGQKRADIMEDIGTFLVSHPGFEAVRRLLRFGGEDFVDFLHSLDDLHERVRLALPDLRLPKLELHSTSADHFDLICEADIAGYAHVMMGVLRVMADDYGALAVLQFSGSLSGRERVSVTLVQNDFAEGRSFELGACVG</sequence>
<dbReference type="InterPro" id="IPR038158">
    <property type="entry name" value="H-NOX_domain_sf"/>
</dbReference>
<evidence type="ECO:0000259" key="1">
    <source>
        <dbReference type="Pfam" id="PF07700"/>
    </source>
</evidence>
<proteinExistence type="predicted"/>
<reference evidence="2 3" key="1">
    <citation type="submission" date="2020-08" db="EMBL/GenBank/DDBJ databases">
        <title>Genomic Encyclopedia of Type Strains, Phase IV (KMG-IV): sequencing the most valuable type-strain genomes for metagenomic binning, comparative biology and taxonomic classification.</title>
        <authorList>
            <person name="Goeker M."/>
        </authorList>
    </citation>
    <scope>NUCLEOTIDE SEQUENCE [LARGE SCALE GENOMIC DNA]</scope>
    <source>
        <strain evidence="2 3">DSM 101015</strain>
    </source>
</reference>
<dbReference type="InterPro" id="IPR011644">
    <property type="entry name" value="Heme_NO-bd"/>
</dbReference>
<gene>
    <name evidence="2" type="ORF">GGR93_002157</name>
</gene>